<evidence type="ECO:0000256" key="7">
    <source>
        <dbReference type="ARBA" id="ARBA00022985"/>
    </source>
</evidence>
<evidence type="ECO:0000313" key="15">
    <source>
        <dbReference type="Proteomes" id="UP001549366"/>
    </source>
</evidence>
<dbReference type="NCBIfam" id="TIGR02193">
    <property type="entry name" value="heptsyl_trn_I"/>
    <property type="match status" value="1"/>
</dbReference>
<dbReference type="InterPro" id="IPR011908">
    <property type="entry name" value="LipoPS_heptosylTferase-I"/>
</dbReference>
<evidence type="ECO:0000256" key="2">
    <source>
        <dbReference type="ARBA" id="ARBA00004713"/>
    </source>
</evidence>
<protein>
    <recommendedName>
        <fullName evidence="11">Lipopolysaccharide heptosyltransferase 1</fullName>
        <ecNumber evidence="10">2.4.99.23</ecNumber>
    </recommendedName>
    <alternativeName>
        <fullName evidence="12">ADP-heptose:lipopolysaccharide heptosyltransferase I</fullName>
    </alternativeName>
</protein>
<dbReference type="RefSeq" id="WP_354007736.1">
    <property type="nucleotide sequence ID" value="NZ_JBEWTA010000001.1"/>
</dbReference>
<dbReference type="InterPro" id="IPR051199">
    <property type="entry name" value="LPS_LOS_Heptosyltrfase"/>
</dbReference>
<evidence type="ECO:0000313" key="14">
    <source>
        <dbReference type="EMBL" id="MET4757591.1"/>
    </source>
</evidence>
<comment type="catalytic activity">
    <reaction evidence="13">
        <text>an alpha-Kdo-(2-&gt;4)-alpha-Kdo-(2-&gt;6)-lipid A + ADP-L-glycero-beta-D-manno-heptose = an L-alpha-D-Hep-(1-&gt;5)-[alpha-Kdo-(2-&gt;4)]-alpha-Kdo-(2-&gt;6)-lipid A + ADP + H(+)</text>
        <dbReference type="Rhea" id="RHEA:74067"/>
        <dbReference type="ChEBI" id="CHEBI:15378"/>
        <dbReference type="ChEBI" id="CHEBI:61506"/>
        <dbReference type="ChEBI" id="CHEBI:176431"/>
        <dbReference type="ChEBI" id="CHEBI:193068"/>
        <dbReference type="ChEBI" id="CHEBI:456216"/>
        <dbReference type="EC" id="2.4.99.23"/>
    </reaction>
</comment>
<keyword evidence="8" id="KW-0472">Membrane</keyword>
<evidence type="ECO:0000256" key="11">
    <source>
        <dbReference type="ARBA" id="ARBA00044190"/>
    </source>
</evidence>
<dbReference type="EMBL" id="JBEWTB010000002">
    <property type="protein sequence ID" value="MET4757591.1"/>
    <property type="molecule type" value="Genomic_DNA"/>
</dbReference>
<keyword evidence="4" id="KW-0997">Cell inner membrane</keyword>
<comment type="caution">
    <text evidence="14">The sequence shown here is derived from an EMBL/GenBank/DDBJ whole genome shotgun (WGS) entry which is preliminary data.</text>
</comment>
<accession>A0ABV2SK11</accession>
<comment type="subcellular location">
    <subcellularLocation>
        <location evidence="1">Cell inner membrane</location>
        <topology evidence="1">Peripheral membrane protein</topology>
        <orientation evidence="1">Cytoplasmic side</orientation>
    </subcellularLocation>
</comment>
<sequence>MKVLIIKTSSMGDVIHTLPALTDAANAIPGIRFDWVVEEGFAEIPSWHPAVDKVIPVAIRRWRKSLLETLQSGEWKRFKALLKSRRYDAVIDAQGLVKSAFLTRIAKGPGFGLDKHSAREPLASAFYKHPQAVGWNQHAVERVRQLFAQSLGYPLPETTGHFHLDKSHFTCEAVTGKPYVVFIHGTTWPTKHWPEKYWCELAHRVNGAGYDVVLPWGNEKEKERADIIAHSSKSAIVLPRMNICGVAGVIARATAVTAVDTGLGHLTAALEVPAVSLYGPTSPEEVGAYGQSQVHLTLNDCPEMDKASVANQNIEPEMFIPMTPDFVWSSLQQLINETPNRENQ</sequence>
<organism evidence="14 15">
    <name type="scientific">Endozoicomonas lisbonensis</name>
    <dbReference type="NCBI Taxonomy" id="3120522"/>
    <lineage>
        <taxon>Bacteria</taxon>
        <taxon>Pseudomonadati</taxon>
        <taxon>Pseudomonadota</taxon>
        <taxon>Gammaproteobacteria</taxon>
        <taxon>Oceanospirillales</taxon>
        <taxon>Endozoicomonadaceae</taxon>
        <taxon>Endozoicomonas</taxon>
    </lineage>
</organism>
<dbReference type="GO" id="GO:0016757">
    <property type="term" value="F:glycosyltransferase activity"/>
    <property type="evidence" value="ECO:0007669"/>
    <property type="project" value="UniProtKB-KW"/>
</dbReference>
<name>A0ABV2SK11_9GAMM</name>
<evidence type="ECO:0000256" key="9">
    <source>
        <dbReference type="ARBA" id="ARBA00043995"/>
    </source>
</evidence>
<evidence type="ECO:0000256" key="3">
    <source>
        <dbReference type="ARBA" id="ARBA00022475"/>
    </source>
</evidence>
<dbReference type="Pfam" id="PF01075">
    <property type="entry name" value="Glyco_transf_9"/>
    <property type="match status" value="1"/>
</dbReference>
<dbReference type="CDD" id="cd03789">
    <property type="entry name" value="GT9_LPS_heptosyltransferase"/>
    <property type="match status" value="1"/>
</dbReference>
<evidence type="ECO:0000256" key="8">
    <source>
        <dbReference type="ARBA" id="ARBA00023136"/>
    </source>
</evidence>
<keyword evidence="6 14" id="KW-0808">Transferase</keyword>
<keyword evidence="7" id="KW-0448">Lipopolysaccharide biosynthesis</keyword>
<dbReference type="SUPFAM" id="SSF53756">
    <property type="entry name" value="UDP-Glycosyltransferase/glycogen phosphorylase"/>
    <property type="match status" value="1"/>
</dbReference>
<evidence type="ECO:0000256" key="6">
    <source>
        <dbReference type="ARBA" id="ARBA00022679"/>
    </source>
</evidence>
<keyword evidence="15" id="KW-1185">Reference proteome</keyword>
<comment type="pathway">
    <text evidence="2">Bacterial outer membrane biogenesis; LPS core biosynthesis.</text>
</comment>
<comment type="similarity">
    <text evidence="9">Belongs to the glycosyltransferase 9 family.</text>
</comment>
<dbReference type="EC" id="2.4.99.23" evidence="10"/>
<keyword evidence="3" id="KW-1003">Cell membrane</keyword>
<evidence type="ECO:0000256" key="1">
    <source>
        <dbReference type="ARBA" id="ARBA00004515"/>
    </source>
</evidence>
<evidence type="ECO:0000256" key="4">
    <source>
        <dbReference type="ARBA" id="ARBA00022519"/>
    </source>
</evidence>
<evidence type="ECO:0000256" key="10">
    <source>
        <dbReference type="ARBA" id="ARBA00044041"/>
    </source>
</evidence>
<proteinExistence type="inferred from homology"/>
<dbReference type="Proteomes" id="UP001549366">
    <property type="component" value="Unassembled WGS sequence"/>
</dbReference>
<evidence type="ECO:0000256" key="5">
    <source>
        <dbReference type="ARBA" id="ARBA00022676"/>
    </source>
</evidence>
<dbReference type="PANTHER" id="PTHR30160:SF19">
    <property type="entry name" value="LIPOPOLYSACCHARIDE HEPTOSYLTRANSFERASE 1"/>
    <property type="match status" value="1"/>
</dbReference>
<dbReference type="PANTHER" id="PTHR30160">
    <property type="entry name" value="TETRAACYLDISACCHARIDE 4'-KINASE-RELATED"/>
    <property type="match status" value="1"/>
</dbReference>
<gene>
    <name evidence="14" type="ORF">V5J35_002783</name>
</gene>
<evidence type="ECO:0000256" key="12">
    <source>
        <dbReference type="ARBA" id="ARBA00044330"/>
    </source>
</evidence>
<keyword evidence="5 14" id="KW-0328">Glycosyltransferase</keyword>
<dbReference type="InterPro" id="IPR002201">
    <property type="entry name" value="Glyco_trans_9"/>
</dbReference>
<dbReference type="Gene3D" id="3.40.50.2000">
    <property type="entry name" value="Glycogen Phosphorylase B"/>
    <property type="match status" value="2"/>
</dbReference>
<evidence type="ECO:0000256" key="13">
    <source>
        <dbReference type="ARBA" id="ARBA00049201"/>
    </source>
</evidence>
<reference evidence="14 15" key="1">
    <citation type="submission" date="2024-06" db="EMBL/GenBank/DDBJ databases">
        <title>Genomic Encyclopedia of Type Strains, Phase V (KMG-V): Genome sequencing to study the core and pangenomes of soil and plant-associated prokaryotes.</title>
        <authorList>
            <person name="Whitman W."/>
        </authorList>
    </citation>
    <scope>NUCLEOTIDE SEQUENCE [LARGE SCALE GENOMIC DNA]</scope>
    <source>
        <strain evidence="14 15">NE40</strain>
    </source>
</reference>